<dbReference type="SUPFAM" id="SSF46689">
    <property type="entry name" value="Homeodomain-like"/>
    <property type="match status" value="1"/>
</dbReference>
<dbReference type="InterPro" id="IPR001647">
    <property type="entry name" value="HTH_TetR"/>
</dbReference>
<reference evidence="4 5" key="1">
    <citation type="submission" date="2024-11" db="EMBL/GenBank/DDBJ databases">
        <authorList>
            <person name="Heng Y.C."/>
            <person name="Lim A.C.H."/>
            <person name="Lee J.K.Y."/>
            <person name="Kittelmann S."/>
        </authorList>
    </citation>
    <scope>NUCLEOTIDE SEQUENCE [LARGE SCALE GENOMIC DNA]</scope>
    <source>
        <strain evidence="4 5">WILCCON 0185</strain>
    </source>
</reference>
<keyword evidence="1 2" id="KW-0238">DNA-binding</keyword>
<organism evidence="4 5">
    <name type="scientific">Candidatus Clostridium stratigraminis</name>
    <dbReference type="NCBI Taxonomy" id="3381661"/>
    <lineage>
        <taxon>Bacteria</taxon>
        <taxon>Bacillati</taxon>
        <taxon>Bacillota</taxon>
        <taxon>Clostridia</taxon>
        <taxon>Eubacteriales</taxon>
        <taxon>Clostridiaceae</taxon>
        <taxon>Clostridium</taxon>
    </lineage>
</organism>
<evidence type="ECO:0000256" key="1">
    <source>
        <dbReference type="ARBA" id="ARBA00023125"/>
    </source>
</evidence>
<proteinExistence type="predicted"/>
<dbReference type="Proteomes" id="UP001623591">
    <property type="component" value="Unassembled WGS sequence"/>
</dbReference>
<evidence type="ECO:0000313" key="5">
    <source>
        <dbReference type="Proteomes" id="UP001623591"/>
    </source>
</evidence>
<sequence length="188" mass="21720">MPKIIKDVEKTIKNSAIDLFIELGYINVDMRMISKKSGVAVGTLYNYFQNKKQLYINILKESWQDTFNELDIINELTISTEEKLTKFLSTLYEDVEARNGLGKFLINTSVDELKDDIEIINLKNSLISRVENFFKCFNTAESLNKCFKIETRLAEALLASTLIMLELHPKDKKENINFLVGFMSLSMR</sequence>
<dbReference type="Gene3D" id="1.10.357.10">
    <property type="entry name" value="Tetracycline Repressor, domain 2"/>
    <property type="match status" value="1"/>
</dbReference>
<evidence type="ECO:0000313" key="4">
    <source>
        <dbReference type="EMBL" id="MFL0245646.1"/>
    </source>
</evidence>
<dbReference type="PRINTS" id="PR00455">
    <property type="entry name" value="HTHTETR"/>
</dbReference>
<dbReference type="RefSeq" id="WP_406768099.1">
    <property type="nucleotide sequence ID" value="NZ_JBJHZZ010000001.1"/>
</dbReference>
<evidence type="ECO:0000256" key="2">
    <source>
        <dbReference type="PROSITE-ProRule" id="PRU00335"/>
    </source>
</evidence>
<dbReference type="PANTHER" id="PTHR43479:SF11">
    <property type="entry name" value="ACREF_ENVCD OPERON REPRESSOR-RELATED"/>
    <property type="match status" value="1"/>
</dbReference>
<dbReference type="Pfam" id="PF00440">
    <property type="entry name" value="TetR_N"/>
    <property type="match status" value="1"/>
</dbReference>
<gene>
    <name evidence="4" type="ORF">ACJDUG_01480</name>
</gene>
<feature type="domain" description="HTH tetR-type" evidence="3">
    <location>
        <begin position="6"/>
        <end position="66"/>
    </location>
</feature>
<dbReference type="InterPro" id="IPR009057">
    <property type="entry name" value="Homeodomain-like_sf"/>
</dbReference>
<dbReference type="InterPro" id="IPR050624">
    <property type="entry name" value="HTH-type_Tx_Regulator"/>
</dbReference>
<protein>
    <submittedName>
        <fullName evidence="4">TetR/AcrR family transcriptional regulator</fullName>
    </submittedName>
</protein>
<dbReference type="EMBL" id="JBJHZZ010000001">
    <property type="protein sequence ID" value="MFL0245646.1"/>
    <property type="molecule type" value="Genomic_DNA"/>
</dbReference>
<name>A0ABW8SZ01_9CLOT</name>
<dbReference type="PROSITE" id="PS50977">
    <property type="entry name" value="HTH_TETR_2"/>
    <property type="match status" value="1"/>
</dbReference>
<evidence type="ECO:0000259" key="3">
    <source>
        <dbReference type="PROSITE" id="PS50977"/>
    </source>
</evidence>
<feature type="DNA-binding region" description="H-T-H motif" evidence="2">
    <location>
        <begin position="29"/>
        <end position="48"/>
    </location>
</feature>
<accession>A0ABW8SZ01</accession>
<comment type="caution">
    <text evidence="4">The sequence shown here is derived from an EMBL/GenBank/DDBJ whole genome shotgun (WGS) entry which is preliminary data.</text>
</comment>
<dbReference type="PANTHER" id="PTHR43479">
    <property type="entry name" value="ACREF/ENVCD OPERON REPRESSOR-RELATED"/>
    <property type="match status" value="1"/>
</dbReference>
<keyword evidence="5" id="KW-1185">Reference proteome</keyword>